<sequence>MCKLGMGPNKENFEKKFYRQCKLGWDDEIYFAKISFLSHSICSYPLHMYGAYLINEYHQDFKIIANFKVLNRMINVMMCYCVLFLEPCISWDI</sequence>
<organism evidence="1 2">
    <name type="scientific">Staphylococcus aureus</name>
    <dbReference type="NCBI Taxonomy" id="1280"/>
    <lineage>
        <taxon>Bacteria</taxon>
        <taxon>Bacillati</taxon>
        <taxon>Bacillota</taxon>
        <taxon>Bacilli</taxon>
        <taxon>Bacillales</taxon>
        <taxon>Staphylococcaceae</taxon>
        <taxon>Staphylococcus</taxon>
    </lineage>
</organism>
<name>A0A0U1MRM4_STAAU</name>
<dbReference type="Proteomes" id="UP000039437">
    <property type="component" value="Unassembled WGS sequence"/>
</dbReference>
<gene>
    <name evidence="1" type="ORF">BN1321_380089</name>
</gene>
<protein>
    <submittedName>
        <fullName evidence="1">Nitrogen regulation protein NIFR3</fullName>
    </submittedName>
</protein>
<dbReference type="EMBL" id="CVOQ01000032">
    <property type="protein sequence ID" value="CRI16657.1"/>
    <property type="molecule type" value="Genomic_DNA"/>
</dbReference>
<evidence type="ECO:0000313" key="2">
    <source>
        <dbReference type="Proteomes" id="UP000039437"/>
    </source>
</evidence>
<accession>A0A0U1MRM4</accession>
<proteinExistence type="predicted"/>
<reference evidence="1 2" key="1">
    <citation type="submission" date="2015-04" db="EMBL/GenBank/DDBJ databases">
        <authorList>
            <person name="Syromyatnikov M.Y."/>
            <person name="Popov V.N."/>
        </authorList>
    </citation>
    <scope>NUCLEOTIDE SEQUENCE [LARGE SCALE GENOMIC DNA]</scope>
    <source>
        <strain evidence="1 2">AH1</strain>
    </source>
</reference>
<dbReference type="PATRIC" id="fig|1280.3385.peg.672"/>
<dbReference type="AlphaFoldDB" id="A0A0U1MRM4"/>
<evidence type="ECO:0000313" key="1">
    <source>
        <dbReference type="EMBL" id="CRI16657.1"/>
    </source>
</evidence>